<sequence>MGNWVDRHPGRYARWNNWGDNVRVNFNNFNYYNNFFTPTWWAGHYHGIGGWHYGYCFDRYPSSYWWTVPTFAGLSNWFTWSAPATVWQEPIYYDYGAGGNVYYENNAVYVDGQVVGSPQDFAASAAALATVDPPTTQQAAEEADWMPLGTFAVSSSQKETEPTRFVQLAVNKEGIVSGTLYDESTDITQTLLGQVDKETQRVALRVGDSEDIVIETGLYNLTQPEAPIMVHYGPDRVENWLLVRLENPDTE</sequence>
<dbReference type="Proteomes" id="UP001155241">
    <property type="component" value="Unassembled WGS sequence"/>
</dbReference>
<dbReference type="EMBL" id="JAMXLR010000055">
    <property type="protein sequence ID" value="MCO6045535.1"/>
    <property type="molecule type" value="Genomic_DNA"/>
</dbReference>
<keyword evidence="2" id="KW-1185">Reference proteome</keyword>
<dbReference type="AlphaFoldDB" id="A0A9X2JH02"/>
<proteinExistence type="predicted"/>
<accession>A0A9X2JH02</accession>
<name>A0A9X2JH02_9BACT</name>
<evidence type="ECO:0000313" key="1">
    <source>
        <dbReference type="EMBL" id="MCO6045535.1"/>
    </source>
</evidence>
<organism evidence="1 2">
    <name type="scientific">Aeoliella straminimaris</name>
    <dbReference type="NCBI Taxonomy" id="2954799"/>
    <lineage>
        <taxon>Bacteria</taxon>
        <taxon>Pseudomonadati</taxon>
        <taxon>Planctomycetota</taxon>
        <taxon>Planctomycetia</taxon>
        <taxon>Pirellulales</taxon>
        <taxon>Lacipirellulaceae</taxon>
        <taxon>Aeoliella</taxon>
    </lineage>
</organism>
<evidence type="ECO:0000313" key="2">
    <source>
        <dbReference type="Proteomes" id="UP001155241"/>
    </source>
</evidence>
<gene>
    <name evidence="1" type="ORF">NG895_16610</name>
</gene>
<comment type="caution">
    <text evidence="1">The sequence shown here is derived from an EMBL/GenBank/DDBJ whole genome shotgun (WGS) entry which is preliminary data.</text>
</comment>
<dbReference type="RefSeq" id="WP_252853647.1">
    <property type="nucleotide sequence ID" value="NZ_JAMXLR010000055.1"/>
</dbReference>
<reference evidence="1" key="1">
    <citation type="submission" date="2022-06" db="EMBL/GenBank/DDBJ databases">
        <title>Aeoliella straminimaris, a novel planctomycete from sediments.</title>
        <authorList>
            <person name="Vitorino I.R."/>
            <person name="Lage O.M."/>
        </authorList>
    </citation>
    <scope>NUCLEOTIDE SEQUENCE</scope>
    <source>
        <strain evidence="1">ICT_H6.2</strain>
    </source>
</reference>
<protein>
    <submittedName>
        <fullName evidence="1">Uncharacterized protein</fullName>
    </submittedName>
</protein>